<dbReference type="InterPro" id="IPR011009">
    <property type="entry name" value="Kinase-like_dom_sf"/>
</dbReference>
<evidence type="ECO:0000313" key="2">
    <source>
        <dbReference type="EMBL" id="KAF5748181.1"/>
    </source>
</evidence>
<dbReference type="SUPFAM" id="SSF56112">
    <property type="entry name" value="Protein kinase-like (PK-like)"/>
    <property type="match status" value="1"/>
</dbReference>
<dbReference type="PANTHER" id="PTHR47976:SF115">
    <property type="entry name" value="RECEPTOR-LIKE SERINE_THREONINE-PROTEIN KINASE"/>
    <property type="match status" value="1"/>
</dbReference>
<comment type="caution">
    <text evidence="2">The sequence shown here is derived from an EMBL/GenBank/DDBJ whole genome shotgun (WGS) entry which is preliminary data.</text>
</comment>
<sequence length="60" mass="6875">MTREQSHVFTTLRGTRGGYLAPEWIPTTPYLKRVTCMYSCGIVLIEIIDGRKNFDPTPSR</sequence>
<accession>A0A7J7DPA2</accession>
<keyword evidence="3" id="KW-1185">Reference proteome</keyword>
<gene>
    <name evidence="2" type="ORF">HS088_TW04G00131</name>
</gene>
<evidence type="ECO:0000313" key="3">
    <source>
        <dbReference type="Proteomes" id="UP000593562"/>
    </source>
</evidence>
<evidence type="ECO:0000256" key="1">
    <source>
        <dbReference type="ARBA" id="ARBA00022729"/>
    </source>
</evidence>
<dbReference type="PANTHER" id="PTHR47976">
    <property type="entry name" value="G-TYPE LECTIN S-RECEPTOR-LIKE SERINE/THREONINE-PROTEIN KINASE SD2-5"/>
    <property type="match status" value="1"/>
</dbReference>
<dbReference type="InterPro" id="IPR051343">
    <property type="entry name" value="G-type_lectin_kinases/EP1-like"/>
</dbReference>
<dbReference type="InParanoid" id="A0A7J7DPA2"/>
<dbReference type="Proteomes" id="UP000593562">
    <property type="component" value="Unassembled WGS sequence"/>
</dbReference>
<dbReference type="AlphaFoldDB" id="A0A7J7DPA2"/>
<protein>
    <submittedName>
        <fullName evidence="2">Uncharacterized protein</fullName>
    </submittedName>
</protein>
<name>A0A7J7DPA2_TRIWF</name>
<keyword evidence="1" id="KW-0732">Signal</keyword>
<reference evidence="2 3" key="1">
    <citation type="journal article" date="2020" name="Nat. Commun.">
        <title>Genome of Tripterygium wilfordii and identification of cytochrome P450 involved in triptolide biosynthesis.</title>
        <authorList>
            <person name="Tu L."/>
            <person name="Su P."/>
            <person name="Zhang Z."/>
            <person name="Gao L."/>
            <person name="Wang J."/>
            <person name="Hu T."/>
            <person name="Zhou J."/>
            <person name="Zhang Y."/>
            <person name="Zhao Y."/>
            <person name="Liu Y."/>
            <person name="Song Y."/>
            <person name="Tong Y."/>
            <person name="Lu Y."/>
            <person name="Yang J."/>
            <person name="Xu C."/>
            <person name="Jia M."/>
            <person name="Peters R.J."/>
            <person name="Huang L."/>
            <person name="Gao W."/>
        </authorList>
    </citation>
    <scope>NUCLEOTIDE SEQUENCE [LARGE SCALE GENOMIC DNA]</scope>
    <source>
        <strain evidence="3">cv. XIE 37</strain>
        <tissue evidence="2">Leaf</tissue>
    </source>
</reference>
<dbReference type="Gene3D" id="1.10.510.10">
    <property type="entry name" value="Transferase(Phosphotransferase) domain 1"/>
    <property type="match status" value="1"/>
</dbReference>
<organism evidence="2 3">
    <name type="scientific">Tripterygium wilfordii</name>
    <name type="common">Thunder God vine</name>
    <dbReference type="NCBI Taxonomy" id="458696"/>
    <lineage>
        <taxon>Eukaryota</taxon>
        <taxon>Viridiplantae</taxon>
        <taxon>Streptophyta</taxon>
        <taxon>Embryophyta</taxon>
        <taxon>Tracheophyta</taxon>
        <taxon>Spermatophyta</taxon>
        <taxon>Magnoliopsida</taxon>
        <taxon>eudicotyledons</taxon>
        <taxon>Gunneridae</taxon>
        <taxon>Pentapetalae</taxon>
        <taxon>rosids</taxon>
        <taxon>fabids</taxon>
        <taxon>Celastrales</taxon>
        <taxon>Celastraceae</taxon>
        <taxon>Tripterygium</taxon>
    </lineage>
</organism>
<proteinExistence type="predicted"/>
<dbReference type="EMBL" id="JAAARO010000004">
    <property type="protein sequence ID" value="KAF5748181.1"/>
    <property type="molecule type" value="Genomic_DNA"/>
</dbReference>